<sequence>MIWRSAKEINDKFDDEFYLIPLQTIGAKRNACVAGYEYLFEFKVFQSVHIKTERSFDELRDAALEFTGNDQVLRCSRNEFEHRDWKKKDSLFGGGANRKHAQVADAASKRRLRRAATWPTLWTS</sequence>
<protein>
    <submittedName>
        <fullName evidence="1">Uncharacterized protein</fullName>
    </submittedName>
</protein>
<proteinExistence type="predicted"/>
<evidence type="ECO:0000313" key="2">
    <source>
        <dbReference type="Proteomes" id="UP001175271"/>
    </source>
</evidence>
<gene>
    <name evidence="1" type="ORF">QR680_018338</name>
</gene>
<organism evidence="1 2">
    <name type="scientific">Steinernema hermaphroditum</name>
    <dbReference type="NCBI Taxonomy" id="289476"/>
    <lineage>
        <taxon>Eukaryota</taxon>
        <taxon>Metazoa</taxon>
        <taxon>Ecdysozoa</taxon>
        <taxon>Nematoda</taxon>
        <taxon>Chromadorea</taxon>
        <taxon>Rhabditida</taxon>
        <taxon>Tylenchina</taxon>
        <taxon>Panagrolaimomorpha</taxon>
        <taxon>Strongyloidoidea</taxon>
        <taxon>Steinernematidae</taxon>
        <taxon>Steinernema</taxon>
    </lineage>
</organism>
<comment type="caution">
    <text evidence="1">The sequence shown here is derived from an EMBL/GenBank/DDBJ whole genome shotgun (WGS) entry which is preliminary data.</text>
</comment>
<dbReference type="EMBL" id="JAUCMV010000004">
    <property type="protein sequence ID" value="KAK0406046.1"/>
    <property type="molecule type" value="Genomic_DNA"/>
</dbReference>
<dbReference type="Proteomes" id="UP001175271">
    <property type="component" value="Unassembled WGS sequence"/>
</dbReference>
<reference evidence="1" key="1">
    <citation type="submission" date="2023-06" db="EMBL/GenBank/DDBJ databases">
        <title>Genomic analysis of the entomopathogenic nematode Steinernema hermaphroditum.</title>
        <authorList>
            <person name="Schwarz E.M."/>
            <person name="Heppert J.K."/>
            <person name="Baniya A."/>
            <person name="Schwartz H.T."/>
            <person name="Tan C.-H."/>
            <person name="Antoshechkin I."/>
            <person name="Sternberg P.W."/>
            <person name="Goodrich-Blair H."/>
            <person name="Dillman A.R."/>
        </authorList>
    </citation>
    <scope>NUCLEOTIDE SEQUENCE</scope>
    <source>
        <strain evidence="1">PS9179</strain>
        <tissue evidence="1">Whole animal</tissue>
    </source>
</reference>
<accession>A0AA39HIW8</accession>
<name>A0AA39HIW8_9BILA</name>
<dbReference type="AlphaFoldDB" id="A0AA39HIW8"/>
<evidence type="ECO:0000313" key="1">
    <source>
        <dbReference type="EMBL" id="KAK0406046.1"/>
    </source>
</evidence>
<keyword evidence="2" id="KW-1185">Reference proteome</keyword>